<dbReference type="Pfam" id="PF13912">
    <property type="entry name" value="zf-C2H2_6"/>
    <property type="match status" value="2"/>
</dbReference>
<feature type="domain" description="C2H2-type" evidence="17">
    <location>
        <begin position="354"/>
        <end position="381"/>
    </location>
</feature>
<feature type="domain" description="C2H2-type" evidence="17">
    <location>
        <begin position="86"/>
        <end position="109"/>
    </location>
</feature>
<dbReference type="FunFam" id="3.30.160.60:FF:002477">
    <property type="entry name" value="Zinc finger protein 521"/>
    <property type="match status" value="1"/>
</dbReference>
<evidence type="ECO:0000313" key="19">
    <source>
        <dbReference type="Proteomes" id="UP000250572"/>
    </source>
</evidence>
<name>A0A315VQA5_GAMAF</name>
<evidence type="ECO:0000256" key="4">
    <source>
        <dbReference type="ARBA" id="ARBA00022491"/>
    </source>
</evidence>
<evidence type="ECO:0000256" key="8">
    <source>
        <dbReference type="ARBA" id="ARBA00022782"/>
    </source>
</evidence>
<evidence type="ECO:0000256" key="13">
    <source>
        <dbReference type="ARBA" id="ARBA00023163"/>
    </source>
</evidence>
<evidence type="ECO:0000256" key="6">
    <source>
        <dbReference type="ARBA" id="ARBA00022737"/>
    </source>
</evidence>
<keyword evidence="14" id="KW-0539">Nucleus</keyword>
<keyword evidence="8" id="KW-0221">Differentiation</keyword>
<feature type="domain" description="C2H2-type" evidence="17">
    <location>
        <begin position="235"/>
        <end position="257"/>
    </location>
</feature>
<dbReference type="PROSITE" id="PS00028">
    <property type="entry name" value="ZINC_FINGER_C2H2_1"/>
    <property type="match status" value="14"/>
</dbReference>
<feature type="domain" description="C2H2-type" evidence="17">
    <location>
        <begin position="695"/>
        <end position="723"/>
    </location>
</feature>
<sequence length="817" mass="90412">MHLDKPEQAHTCQFCLEVLPSLLNLNEHLKQVHNAEDHAALLASLPDALLQCNFCPEVLSDLNALQEHIRCSHGFPSPVAKESNAFFCPQCFMGFLTEATLEEHVRQTHCDGGSLRFDSPLAVTPKEPIVEVYSCSYCTNSPIFNSVLKLNKHIKENHKNIPLALNYINNGKKSLRTLSPSSPISVEQTAMLKQGSSASRTASEFICNQCGAKYTSLDLFQTHLKTHLDGLQPQLTCPQCNKEFPNQESLLKHVTIHFTITSTYYICESCDKQFTSVDDLQKHLLDMHTFVFFRCTLCQEVFDSKVSTQLHLAVKHSNEKKVYRCTSCNWDFRHETDLQLHVKHSHLENQGRAHRCIFCGESFGTEVELQCHITTHSKKYNCRFCSKAFHAIVLLEKHLREKHCVFEGKTPNCGTNGSAVSGGDGQPKEDVEIQGLLTNSHGPGAGGGSVVESQNSHDGSEEEVDTAEPMYGCEICGASYTMESLLTNHQLRDHNIRPEHKVTHSKSLDTGSCRICKMPLQSEEDFLEHCQMHPDLRNSLTGFRCVVCMQTVTSTLELKIHGTFHMQKTGTMSSNQPMSRNNVISQSQQPHHTQKLFKCASCLKDFRSKLDLVKLDINGLPYGLCASCVTAAGSKSSSPTVNGGRQQQQQGGATTPATTAAWVQRESLSPGDGKGKGVSSSSSSSSTSSLSVIKTRCSSCNVKFETETELQNHVQTVHREQAGDSNSGQLKTPQVSPMPRASPSQTEEKKTYQCIKCQMVFYSEWDIQVHVANHMLVGERLIDLEPNRLSVWDTLLGAGEGKQGAGVISAQLSALLA</sequence>
<feature type="domain" description="C2H2-type" evidence="17">
    <location>
        <begin position="293"/>
        <end position="321"/>
    </location>
</feature>
<feature type="region of interest" description="Disordered" evidence="16">
    <location>
        <begin position="718"/>
        <end position="747"/>
    </location>
</feature>
<evidence type="ECO:0000256" key="16">
    <source>
        <dbReference type="SAM" id="MobiDB-lite"/>
    </source>
</evidence>
<evidence type="ECO:0000259" key="17">
    <source>
        <dbReference type="PROSITE" id="PS50157"/>
    </source>
</evidence>
<evidence type="ECO:0000256" key="9">
    <source>
        <dbReference type="ARBA" id="ARBA00022833"/>
    </source>
</evidence>
<evidence type="ECO:0000256" key="1">
    <source>
        <dbReference type="ARBA" id="ARBA00004123"/>
    </source>
</evidence>
<dbReference type="SMART" id="SM00355">
    <property type="entry name" value="ZnF_C2H2"/>
    <property type="match status" value="16"/>
</dbReference>
<keyword evidence="3" id="KW-0217">Developmental protein</keyword>
<dbReference type="FunFam" id="3.30.160.60:FF:000998">
    <property type="entry name" value="Zinc finger protein 521"/>
    <property type="match status" value="1"/>
</dbReference>
<evidence type="ECO:0000256" key="2">
    <source>
        <dbReference type="ARBA" id="ARBA00006991"/>
    </source>
</evidence>
<evidence type="ECO:0000313" key="18">
    <source>
        <dbReference type="EMBL" id="PWA25386.1"/>
    </source>
</evidence>
<comment type="subcellular location">
    <subcellularLocation>
        <location evidence="1">Nucleus</location>
    </subcellularLocation>
</comment>
<comment type="similarity">
    <text evidence="2">Belongs to the krueppel C2H2-type zinc-finger protein family.</text>
</comment>
<proteinExistence type="inferred from homology"/>
<dbReference type="PANTHER" id="PTHR24379:SF128">
    <property type="entry name" value="C2H2-TYPE DOMAIN-CONTAINING PROTEIN"/>
    <property type="match status" value="1"/>
</dbReference>
<dbReference type="Proteomes" id="UP000250572">
    <property type="component" value="Unassembled WGS sequence"/>
</dbReference>
<dbReference type="AlphaFoldDB" id="A0A315VQA5"/>
<dbReference type="InterPro" id="IPR013087">
    <property type="entry name" value="Znf_C2H2_type"/>
</dbReference>
<evidence type="ECO:0000256" key="5">
    <source>
        <dbReference type="ARBA" id="ARBA00022723"/>
    </source>
</evidence>
<dbReference type="STRING" id="33528.ENSGAFP00000031750"/>
<feature type="domain" description="C2H2-type" evidence="17">
    <location>
        <begin position="50"/>
        <end position="78"/>
    </location>
</feature>
<dbReference type="FunFam" id="3.30.160.60:FF:000167">
    <property type="entry name" value="Zinc finger protein 521"/>
    <property type="match status" value="1"/>
</dbReference>
<keyword evidence="10" id="KW-0805">Transcription regulation</keyword>
<keyword evidence="9" id="KW-0862">Zinc</keyword>
<keyword evidence="12" id="KW-0010">Activator</keyword>
<feature type="region of interest" description="Disordered" evidence="16">
    <location>
        <begin position="635"/>
        <end position="687"/>
    </location>
</feature>
<feature type="domain" description="C2H2-type" evidence="17">
    <location>
        <begin position="471"/>
        <end position="498"/>
    </location>
</feature>
<dbReference type="FunFam" id="3.30.160.60:FF:000261">
    <property type="entry name" value="Zinc finger protein 521"/>
    <property type="match status" value="1"/>
</dbReference>
<dbReference type="PANTHER" id="PTHR24379">
    <property type="entry name" value="KRAB AND ZINC FINGER DOMAIN-CONTAINING"/>
    <property type="match status" value="1"/>
</dbReference>
<feature type="compositionally biased region" description="Low complexity" evidence="16">
    <location>
        <begin position="643"/>
        <end position="661"/>
    </location>
</feature>
<keyword evidence="4" id="KW-0678">Repressor</keyword>
<dbReference type="FunFam" id="3.30.160.60:FF:000143">
    <property type="entry name" value="Zinc finger protein 521"/>
    <property type="match status" value="1"/>
</dbReference>
<feature type="compositionally biased region" description="Polar residues" evidence="16">
    <location>
        <begin position="723"/>
        <end position="735"/>
    </location>
</feature>
<gene>
    <name evidence="18" type="ORF">CCH79_00005336</name>
</gene>
<keyword evidence="5" id="KW-0479">Metal-binding</keyword>
<feature type="domain" description="C2H2-type" evidence="17">
    <location>
        <begin position="380"/>
        <end position="411"/>
    </location>
</feature>
<dbReference type="EMBL" id="NHOQ01001318">
    <property type="protein sequence ID" value="PWA25386.1"/>
    <property type="molecule type" value="Genomic_DNA"/>
</dbReference>
<evidence type="ECO:0000256" key="12">
    <source>
        <dbReference type="ARBA" id="ARBA00023159"/>
    </source>
</evidence>
<keyword evidence="13" id="KW-0804">Transcription</keyword>
<keyword evidence="7 15" id="KW-0863">Zinc-finger</keyword>
<feature type="domain" description="C2H2-type" evidence="17">
    <location>
        <begin position="205"/>
        <end position="227"/>
    </location>
</feature>
<evidence type="ECO:0000256" key="10">
    <source>
        <dbReference type="ARBA" id="ARBA00023015"/>
    </source>
</evidence>
<dbReference type="SUPFAM" id="SSF57667">
    <property type="entry name" value="beta-beta-alpha zinc fingers"/>
    <property type="match status" value="4"/>
</dbReference>
<protein>
    <recommendedName>
        <fullName evidence="17">C2H2-type domain-containing protein</fullName>
    </recommendedName>
</protein>
<dbReference type="PROSITE" id="PS50157">
    <property type="entry name" value="ZINC_FINGER_C2H2_2"/>
    <property type="match status" value="11"/>
</dbReference>
<reference evidence="18 19" key="1">
    <citation type="journal article" date="2018" name="G3 (Bethesda)">
        <title>A High-Quality Reference Genome for the Invasive Mosquitofish Gambusia affinis Using a Chicago Library.</title>
        <authorList>
            <person name="Hoffberg S.L."/>
            <person name="Troendle N.J."/>
            <person name="Glenn T.C."/>
            <person name="Mahmud O."/>
            <person name="Louha S."/>
            <person name="Chalopin D."/>
            <person name="Bennetzen J.L."/>
            <person name="Mauricio R."/>
        </authorList>
    </citation>
    <scope>NUCLEOTIDE SEQUENCE [LARGE SCALE GENOMIC DNA]</scope>
    <source>
        <strain evidence="18">NE01/NJP1002.9</strain>
        <tissue evidence="18">Muscle</tissue>
    </source>
</reference>
<evidence type="ECO:0000256" key="7">
    <source>
        <dbReference type="ARBA" id="ARBA00022771"/>
    </source>
</evidence>
<dbReference type="GO" id="GO:0008270">
    <property type="term" value="F:zinc ion binding"/>
    <property type="evidence" value="ECO:0007669"/>
    <property type="project" value="UniProtKB-KW"/>
</dbReference>
<evidence type="ECO:0000256" key="14">
    <source>
        <dbReference type="ARBA" id="ARBA00023242"/>
    </source>
</evidence>
<evidence type="ECO:0000256" key="3">
    <source>
        <dbReference type="ARBA" id="ARBA00022473"/>
    </source>
</evidence>
<keyword evidence="11" id="KW-0238">DNA-binding</keyword>
<feature type="region of interest" description="Disordered" evidence="16">
    <location>
        <begin position="437"/>
        <end position="464"/>
    </location>
</feature>
<evidence type="ECO:0000256" key="15">
    <source>
        <dbReference type="PROSITE-ProRule" id="PRU00042"/>
    </source>
</evidence>
<keyword evidence="6" id="KW-0677">Repeat</keyword>
<feature type="domain" description="C2H2-type" evidence="17">
    <location>
        <begin position="265"/>
        <end position="289"/>
    </location>
</feature>
<dbReference type="InterPro" id="IPR036236">
    <property type="entry name" value="Znf_C2H2_sf"/>
</dbReference>
<dbReference type="Pfam" id="PF00096">
    <property type="entry name" value="zf-C2H2"/>
    <property type="match status" value="3"/>
</dbReference>
<comment type="caution">
    <text evidence="18">The sequence shown here is derived from an EMBL/GenBank/DDBJ whole genome shotgun (WGS) entry which is preliminary data.</text>
</comment>
<keyword evidence="19" id="KW-1185">Reference proteome</keyword>
<dbReference type="Gene3D" id="3.30.160.60">
    <property type="entry name" value="Classic Zinc Finger"/>
    <property type="match status" value="7"/>
</dbReference>
<feature type="domain" description="C2H2-type" evidence="17">
    <location>
        <begin position="323"/>
        <end position="351"/>
    </location>
</feature>
<accession>A0A315VQA5</accession>
<evidence type="ECO:0000256" key="11">
    <source>
        <dbReference type="ARBA" id="ARBA00023125"/>
    </source>
</evidence>
<organism evidence="18 19">
    <name type="scientific">Gambusia affinis</name>
    <name type="common">Western mosquitofish</name>
    <name type="synonym">Heterandria affinis</name>
    <dbReference type="NCBI Taxonomy" id="33528"/>
    <lineage>
        <taxon>Eukaryota</taxon>
        <taxon>Metazoa</taxon>
        <taxon>Chordata</taxon>
        <taxon>Craniata</taxon>
        <taxon>Vertebrata</taxon>
        <taxon>Euteleostomi</taxon>
        <taxon>Actinopterygii</taxon>
        <taxon>Neopterygii</taxon>
        <taxon>Teleostei</taxon>
        <taxon>Neoteleostei</taxon>
        <taxon>Acanthomorphata</taxon>
        <taxon>Ovalentaria</taxon>
        <taxon>Atherinomorphae</taxon>
        <taxon>Cyprinodontiformes</taxon>
        <taxon>Poeciliidae</taxon>
        <taxon>Poeciliinae</taxon>
        <taxon>Gambusia</taxon>
    </lineage>
</organism>